<feature type="compositionally biased region" description="Polar residues" evidence="1">
    <location>
        <begin position="42"/>
        <end position="51"/>
    </location>
</feature>
<proteinExistence type="predicted"/>
<sequence length="68" mass="7725">MRRTHRKGAEFFPCFFTLPHTHARGVEESRKTGRPTAEGDAVTNTQTSPRSSRSHLHGGKIFYHDARC</sequence>
<feature type="region of interest" description="Disordered" evidence="1">
    <location>
        <begin position="23"/>
        <end position="58"/>
    </location>
</feature>
<name>A0A2M3ZVB5_9DIPT</name>
<accession>A0A2M3ZVB5</accession>
<dbReference type="AlphaFoldDB" id="A0A2M3ZVB5"/>
<protein>
    <submittedName>
        <fullName evidence="2">Putative secreted peptide</fullName>
    </submittedName>
</protein>
<reference evidence="2" key="1">
    <citation type="submission" date="2018-01" db="EMBL/GenBank/DDBJ databases">
        <title>An insight into the sialome of Amazonian anophelines.</title>
        <authorList>
            <person name="Ribeiro J.M."/>
            <person name="Scarpassa V."/>
            <person name="Calvo E."/>
        </authorList>
    </citation>
    <scope>NUCLEOTIDE SEQUENCE</scope>
    <source>
        <tissue evidence="2">Salivary glands</tissue>
    </source>
</reference>
<evidence type="ECO:0000313" key="2">
    <source>
        <dbReference type="EMBL" id="MBW32461.1"/>
    </source>
</evidence>
<dbReference type="EMBL" id="GGFM01011710">
    <property type="protein sequence ID" value="MBW32461.1"/>
    <property type="molecule type" value="Transcribed_RNA"/>
</dbReference>
<evidence type="ECO:0000256" key="1">
    <source>
        <dbReference type="SAM" id="MobiDB-lite"/>
    </source>
</evidence>
<organism evidence="2">
    <name type="scientific">Anopheles braziliensis</name>
    <dbReference type="NCBI Taxonomy" id="58242"/>
    <lineage>
        <taxon>Eukaryota</taxon>
        <taxon>Metazoa</taxon>
        <taxon>Ecdysozoa</taxon>
        <taxon>Arthropoda</taxon>
        <taxon>Hexapoda</taxon>
        <taxon>Insecta</taxon>
        <taxon>Pterygota</taxon>
        <taxon>Neoptera</taxon>
        <taxon>Endopterygota</taxon>
        <taxon>Diptera</taxon>
        <taxon>Nematocera</taxon>
        <taxon>Culicoidea</taxon>
        <taxon>Culicidae</taxon>
        <taxon>Anophelinae</taxon>
        <taxon>Anopheles</taxon>
    </lineage>
</organism>